<evidence type="ECO:0000256" key="2">
    <source>
        <dbReference type="ARBA" id="ARBA00004186"/>
    </source>
</evidence>
<keyword evidence="7" id="KW-0539">Nucleus</keyword>
<dbReference type="WBParaSite" id="ALUE_0001428601-mRNA-1">
    <property type="protein sequence ID" value="ALUE_0001428601-mRNA-1"/>
    <property type="gene ID" value="ALUE_0001428601"/>
</dbReference>
<evidence type="ECO:0000313" key="10">
    <source>
        <dbReference type="Proteomes" id="UP000036681"/>
    </source>
</evidence>
<feature type="domain" description="Inner centromere protein ARK-binding" evidence="9">
    <location>
        <begin position="6"/>
        <end position="39"/>
    </location>
</feature>
<dbReference type="GO" id="GO:0030496">
    <property type="term" value="C:midbody"/>
    <property type="evidence" value="ECO:0007669"/>
    <property type="project" value="TreeGrafter"/>
</dbReference>
<dbReference type="PANTHER" id="PTHR13142">
    <property type="entry name" value="INNER CENTROMERE PROTEIN"/>
    <property type="match status" value="1"/>
</dbReference>
<evidence type="ECO:0000256" key="6">
    <source>
        <dbReference type="ARBA" id="ARBA00023212"/>
    </source>
</evidence>
<keyword evidence="5" id="KW-0159">Chromosome partition</keyword>
<evidence type="ECO:0000313" key="11">
    <source>
        <dbReference type="WBParaSite" id="ALUE_0001428601-mRNA-1"/>
    </source>
</evidence>
<dbReference type="GO" id="GO:0005634">
    <property type="term" value="C:nucleus"/>
    <property type="evidence" value="ECO:0007669"/>
    <property type="project" value="UniProtKB-SubCell"/>
</dbReference>
<feature type="compositionally biased region" description="Polar residues" evidence="8">
    <location>
        <begin position="50"/>
        <end position="66"/>
    </location>
</feature>
<dbReference type="PANTHER" id="PTHR13142:SF1">
    <property type="entry name" value="INNER CENTROMERE PROTEIN"/>
    <property type="match status" value="1"/>
</dbReference>
<reference evidence="11" key="1">
    <citation type="submission" date="2017-02" db="UniProtKB">
        <authorList>
            <consortium name="WormBaseParasite"/>
        </authorList>
    </citation>
    <scope>IDENTIFICATION</scope>
</reference>
<dbReference type="InterPro" id="IPR005635">
    <property type="entry name" value="Inner_centromere_prot_ARK-bd"/>
</dbReference>
<evidence type="ECO:0000256" key="8">
    <source>
        <dbReference type="SAM" id="MobiDB-lite"/>
    </source>
</evidence>
<keyword evidence="4" id="KW-0963">Cytoplasm</keyword>
<comment type="subcellular location">
    <subcellularLocation>
        <location evidence="2">Cytoplasm</location>
        <location evidence="2">Cytoskeleton</location>
        <location evidence="2">Spindle</location>
    </subcellularLocation>
    <subcellularLocation>
        <location evidence="1">Nucleus</location>
    </subcellularLocation>
</comment>
<evidence type="ECO:0000259" key="9">
    <source>
        <dbReference type="Pfam" id="PF03941"/>
    </source>
</evidence>
<dbReference type="GO" id="GO:0000281">
    <property type="term" value="P:mitotic cytokinesis"/>
    <property type="evidence" value="ECO:0007669"/>
    <property type="project" value="TreeGrafter"/>
</dbReference>
<evidence type="ECO:0000256" key="1">
    <source>
        <dbReference type="ARBA" id="ARBA00004123"/>
    </source>
</evidence>
<feature type="region of interest" description="Disordered" evidence="8">
    <location>
        <begin position="50"/>
        <end position="78"/>
    </location>
</feature>
<organism evidence="10 11">
    <name type="scientific">Ascaris lumbricoides</name>
    <name type="common">Giant roundworm</name>
    <dbReference type="NCBI Taxonomy" id="6252"/>
    <lineage>
        <taxon>Eukaryota</taxon>
        <taxon>Metazoa</taxon>
        <taxon>Ecdysozoa</taxon>
        <taxon>Nematoda</taxon>
        <taxon>Chromadorea</taxon>
        <taxon>Rhabditida</taxon>
        <taxon>Spirurina</taxon>
        <taxon>Ascaridomorpha</taxon>
        <taxon>Ascaridoidea</taxon>
        <taxon>Ascarididae</taxon>
        <taxon>Ascaris</taxon>
    </lineage>
</organism>
<dbReference type="Pfam" id="PF03941">
    <property type="entry name" value="INCENP_ARK-bind"/>
    <property type="match status" value="1"/>
</dbReference>
<dbReference type="GO" id="GO:0051257">
    <property type="term" value="P:meiotic spindle midzone assembly"/>
    <property type="evidence" value="ECO:0007669"/>
    <property type="project" value="TreeGrafter"/>
</dbReference>
<accession>A0A0M3I9V5</accession>
<dbReference type="GO" id="GO:0051310">
    <property type="term" value="P:metaphase chromosome alignment"/>
    <property type="evidence" value="ECO:0007669"/>
    <property type="project" value="TreeGrafter"/>
</dbReference>
<name>A0A0M3I9V5_ASCLU</name>
<evidence type="ECO:0000256" key="4">
    <source>
        <dbReference type="ARBA" id="ARBA00022490"/>
    </source>
</evidence>
<evidence type="ECO:0000256" key="5">
    <source>
        <dbReference type="ARBA" id="ARBA00022829"/>
    </source>
</evidence>
<evidence type="ECO:0000256" key="7">
    <source>
        <dbReference type="ARBA" id="ARBA00023242"/>
    </source>
</evidence>
<proteinExistence type="inferred from homology"/>
<dbReference type="GO" id="GO:1990385">
    <property type="term" value="C:meiotic spindle midzone"/>
    <property type="evidence" value="ECO:0007669"/>
    <property type="project" value="TreeGrafter"/>
</dbReference>
<dbReference type="GO" id="GO:0000776">
    <property type="term" value="C:kinetochore"/>
    <property type="evidence" value="ECO:0007669"/>
    <property type="project" value="TreeGrafter"/>
</dbReference>
<dbReference type="Gene3D" id="6.10.250.2990">
    <property type="match status" value="1"/>
</dbReference>
<dbReference type="AlphaFoldDB" id="A0A0M3I9V5"/>
<dbReference type="GO" id="GO:0032133">
    <property type="term" value="C:chromosome passenger complex"/>
    <property type="evidence" value="ECO:0007669"/>
    <property type="project" value="TreeGrafter"/>
</dbReference>
<sequence>MNFLAENLRRALRQQRMHPPIDVDTFFGTVIPPDLQKLFSKNRVRYRQRTSSANWSSPLSNPTKGTSKYFAIQSVDKR</sequence>
<keyword evidence="6" id="KW-0206">Cytoskeleton</keyword>
<keyword evidence="10" id="KW-1185">Reference proteome</keyword>
<evidence type="ECO:0000256" key="3">
    <source>
        <dbReference type="ARBA" id="ARBA00010042"/>
    </source>
</evidence>
<dbReference type="Proteomes" id="UP000036681">
    <property type="component" value="Unplaced"/>
</dbReference>
<protein>
    <submittedName>
        <fullName evidence="11">INCENP_ARK-bind domain-containing protein</fullName>
    </submittedName>
</protein>
<comment type="similarity">
    <text evidence="3">Belongs to the INCENP family.</text>
</comment>